<reference evidence="1" key="1">
    <citation type="journal article" date="2018" name="Genome Biol.">
        <title>SKESA: strategic k-mer extension for scrupulous assemblies.</title>
        <authorList>
            <person name="Souvorov A."/>
            <person name="Agarwala R."/>
            <person name="Lipman D.J."/>
        </authorList>
    </citation>
    <scope>NUCLEOTIDE SEQUENCE</scope>
    <source>
        <strain evidence="1">1930</strain>
    </source>
</reference>
<dbReference type="AlphaFoldDB" id="A0A8H9MXJ1"/>
<evidence type="ECO:0000313" key="1">
    <source>
        <dbReference type="EMBL" id="HAS6680016.1"/>
    </source>
</evidence>
<organism evidence="1">
    <name type="scientific">Vibrio parahaemolyticus</name>
    <dbReference type="NCBI Taxonomy" id="670"/>
    <lineage>
        <taxon>Bacteria</taxon>
        <taxon>Pseudomonadati</taxon>
        <taxon>Pseudomonadota</taxon>
        <taxon>Gammaproteobacteria</taxon>
        <taxon>Vibrionales</taxon>
        <taxon>Vibrionaceae</taxon>
        <taxon>Vibrio</taxon>
    </lineage>
</organism>
<dbReference type="EMBL" id="DACQKT010000022">
    <property type="protein sequence ID" value="HAS6680016.1"/>
    <property type="molecule type" value="Genomic_DNA"/>
</dbReference>
<accession>A0A8H9MXJ1</accession>
<gene>
    <name evidence="1" type="ORF">I7278_24865</name>
</gene>
<comment type="caution">
    <text evidence="1">The sequence shown here is derived from an EMBL/GenBank/DDBJ whole genome shotgun (WGS) entry which is preliminary data.</text>
</comment>
<name>A0A8H9MXJ1_VIBPH</name>
<protein>
    <submittedName>
        <fullName evidence="1">Uncharacterized protein</fullName>
    </submittedName>
</protein>
<dbReference type="Proteomes" id="UP000856022">
    <property type="component" value="Unassembled WGS sequence"/>
</dbReference>
<dbReference type="RefSeq" id="WP_153645190.1">
    <property type="nucleotide sequence ID" value="NZ_CP060091.1"/>
</dbReference>
<sequence>MNVMPQKHHCGRCRADIPNHQIWCDDCHYPGIDDDFAEYQALLDEGYSRIMAATMSGWQDPVEAGAYEE</sequence>
<proteinExistence type="predicted"/>
<reference evidence="1" key="2">
    <citation type="submission" date="2019-12" db="EMBL/GenBank/DDBJ databases">
        <authorList>
            <consortium name="NCBI Pathogen Detection Project"/>
        </authorList>
    </citation>
    <scope>NUCLEOTIDE SEQUENCE</scope>
    <source>
        <strain evidence="1">1930</strain>
    </source>
</reference>